<name>A0A368KRK3_9BACT</name>
<sequence>MFFWLQPSAGGTAQWNLSVCHGASGPCLCCTSYTVYQYDHRNRLVSVTDFNASDVKHQQVAYTYDLFKRLIGRELDDSGECRSASGRRERRVWLRFRFLEAYAW</sequence>
<dbReference type="AlphaFoldDB" id="A0A368KRK3"/>
<dbReference type="Proteomes" id="UP000253562">
    <property type="component" value="Unassembled WGS sequence"/>
</dbReference>
<accession>A0A368KRK3</accession>
<evidence type="ECO:0000313" key="1">
    <source>
        <dbReference type="EMBL" id="RCS44193.1"/>
    </source>
</evidence>
<organism evidence="1 2">
    <name type="scientific">Bremerella cremea</name>
    <dbReference type="NCBI Taxonomy" id="1031537"/>
    <lineage>
        <taxon>Bacteria</taxon>
        <taxon>Pseudomonadati</taxon>
        <taxon>Planctomycetota</taxon>
        <taxon>Planctomycetia</taxon>
        <taxon>Pirellulales</taxon>
        <taxon>Pirellulaceae</taxon>
        <taxon>Bremerella</taxon>
    </lineage>
</organism>
<evidence type="ECO:0000313" key="2">
    <source>
        <dbReference type="Proteomes" id="UP000253562"/>
    </source>
</evidence>
<proteinExistence type="predicted"/>
<reference evidence="1 2" key="1">
    <citation type="submission" date="2018-07" db="EMBL/GenBank/DDBJ databases">
        <title>Comparative genomes isolates from brazilian mangrove.</title>
        <authorList>
            <person name="De Araujo J.E."/>
            <person name="Taketani R.G."/>
            <person name="Silva M.C.P."/>
            <person name="Lourenco M.V."/>
            <person name="Oliveira V.M."/>
            <person name="Andreote F.D."/>
        </authorList>
    </citation>
    <scope>NUCLEOTIDE SEQUENCE [LARGE SCALE GENOMIC DNA]</scope>
    <source>
        <strain evidence="1 2">HEX PRIS-MGV</strain>
    </source>
</reference>
<protein>
    <submittedName>
        <fullName evidence="1">Uncharacterized protein</fullName>
    </submittedName>
</protein>
<gene>
    <name evidence="1" type="ORF">DTL42_17940</name>
</gene>
<dbReference type="RefSeq" id="WP_114370541.1">
    <property type="nucleotide sequence ID" value="NZ_QPEX01000035.1"/>
</dbReference>
<dbReference type="EMBL" id="QPEX01000035">
    <property type="protein sequence ID" value="RCS44193.1"/>
    <property type="molecule type" value="Genomic_DNA"/>
</dbReference>
<dbReference type="Gene3D" id="2.180.10.10">
    <property type="entry name" value="RHS repeat-associated core"/>
    <property type="match status" value="1"/>
</dbReference>
<comment type="caution">
    <text evidence="1">The sequence shown here is derived from an EMBL/GenBank/DDBJ whole genome shotgun (WGS) entry which is preliminary data.</text>
</comment>